<evidence type="ECO:0000313" key="1">
    <source>
        <dbReference type="EMBL" id="SEO86568.1"/>
    </source>
</evidence>
<dbReference type="InterPro" id="IPR041492">
    <property type="entry name" value="HAD_2"/>
</dbReference>
<dbReference type="PANTHER" id="PTHR18901:SF38">
    <property type="entry name" value="PSEUDOURIDINE-5'-PHOSPHATASE"/>
    <property type="match status" value="1"/>
</dbReference>
<protein>
    <submittedName>
        <fullName evidence="1">Uncharacterized protein</fullName>
    </submittedName>
</protein>
<dbReference type="Gene3D" id="3.40.50.1000">
    <property type="entry name" value="HAD superfamily/HAD-like"/>
    <property type="match status" value="1"/>
</dbReference>
<dbReference type="EMBL" id="FODY01000006">
    <property type="protein sequence ID" value="SEO86568.1"/>
    <property type="molecule type" value="Genomic_DNA"/>
</dbReference>
<dbReference type="PRINTS" id="PR00413">
    <property type="entry name" value="HADHALOGNASE"/>
</dbReference>
<dbReference type="OrthoDB" id="9797743at2"/>
<dbReference type="Gene3D" id="1.10.150.240">
    <property type="entry name" value="Putative phosphatase, domain 2"/>
    <property type="match status" value="1"/>
</dbReference>
<dbReference type="Pfam" id="PF13419">
    <property type="entry name" value="HAD_2"/>
    <property type="match status" value="1"/>
</dbReference>
<name>A0A1H8T7U2_9FIRM</name>
<dbReference type="STRING" id="112903.SAMN04490178_10643"/>
<dbReference type="SFLD" id="SFLDG01129">
    <property type="entry name" value="C1.5:_HAD__Beta-PGM__Phosphata"/>
    <property type="match status" value="1"/>
</dbReference>
<dbReference type="SFLD" id="SFLDS00003">
    <property type="entry name" value="Haloacid_Dehalogenase"/>
    <property type="match status" value="1"/>
</dbReference>
<dbReference type="PANTHER" id="PTHR18901">
    <property type="entry name" value="2-DEOXYGLUCOSE-6-PHOSPHATE PHOSPHATASE 2"/>
    <property type="match status" value="1"/>
</dbReference>
<keyword evidence="2" id="KW-1185">Reference proteome</keyword>
<accession>A0A1H8T7U2</accession>
<gene>
    <name evidence="1" type="ORF">SAMN04490178_10643</name>
</gene>
<dbReference type="CDD" id="cd07505">
    <property type="entry name" value="HAD_BPGM-like"/>
    <property type="match status" value="1"/>
</dbReference>
<dbReference type="InterPro" id="IPR006439">
    <property type="entry name" value="HAD-SF_hydro_IA"/>
</dbReference>
<sequence length="216" mass="24205">MESIIFDMDGTLLDTERASFISWKKVMGEFGYSMEADIYNQLAGRKPTMVNDMLVKLYGEDFPIATIREHKDAVMFRSIRENGVSVKPGAYELLDFLDKQGCKLALATSSNRKKAIYLLEMAGLRTKFQVIVCGDDVTNSKPDPEIFLKAAEELKADPVKCLVLEDSQAGIEAAYRGGMMGIHVPDLKEPDAEIKKFAYKLCANLFEVKEYLGGFF</sequence>
<proteinExistence type="predicted"/>
<dbReference type="InterPro" id="IPR023214">
    <property type="entry name" value="HAD_sf"/>
</dbReference>
<dbReference type="NCBIfam" id="TIGR01509">
    <property type="entry name" value="HAD-SF-IA-v3"/>
    <property type="match status" value="1"/>
</dbReference>
<dbReference type="NCBIfam" id="TIGR01549">
    <property type="entry name" value="HAD-SF-IA-v1"/>
    <property type="match status" value="1"/>
</dbReference>
<dbReference type="InterPro" id="IPR023198">
    <property type="entry name" value="PGP-like_dom2"/>
</dbReference>
<dbReference type="SUPFAM" id="SSF56784">
    <property type="entry name" value="HAD-like"/>
    <property type="match status" value="1"/>
</dbReference>
<reference evidence="1 2" key="1">
    <citation type="submission" date="2016-10" db="EMBL/GenBank/DDBJ databases">
        <authorList>
            <person name="de Groot N.N."/>
        </authorList>
    </citation>
    <scope>NUCLEOTIDE SEQUENCE [LARGE SCALE GENOMIC DNA]</scope>
    <source>
        <strain evidence="1 2">DSM 13305</strain>
    </source>
</reference>
<dbReference type="SFLD" id="SFLDG01135">
    <property type="entry name" value="C1.5.6:_HAD__Beta-PGM__Phospha"/>
    <property type="match status" value="1"/>
</dbReference>
<dbReference type="Proteomes" id="UP000198847">
    <property type="component" value="Unassembled WGS sequence"/>
</dbReference>
<dbReference type="AlphaFoldDB" id="A0A1H8T7U2"/>
<dbReference type="InterPro" id="IPR036412">
    <property type="entry name" value="HAD-like_sf"/>
</dbReference>
<organism evidence="1 2">
    <name type="scientific">Propionispora vibrioides</name>
    <dbReference type="NCBI Taxonomy" id="112903"/>
    <lineage>
        <taxon>Bacteria</taxon>
        <taxon>Bacillati</taxon>
        <taxon>Bacillota</taxon>
        <taxon>Negativicutes</taxon>
        <taxon>Selenomonadales</taxon>
        <taxon>Sporomusaceae</taxon>
        <taxon>Propionispora</taxon>
    </lineage>
</organism>
<dbReference type="RefSeq" id="WP_091745116.1">
    <property type="nucleotide sequence ID" value="NZ_FODY01000006.1"/>
</dbReference>
<evidence type="ECO:0000313" key="2">
    <source>
        <dbReference type="Proteomes" id="UP000198847"/>
    </source>
</evidence>